<proteinExistence type="predicted"/>
<evidence type="ECO:0000313" key="2">
    <source>
        <dbReference type="Proteomes" id="UP000235392"/>
    </source>
</evidence>
<dbReference type="AlphaFoldDB" id="A0A2N5UF25"/>
<evidence type="ECO:0000313" key="1">
    <source>
        <dbReference type="EMBL" id="PLW36354.1"/>
    </source>
</evidence>
<comment type="caution">
    <text evidence="1">The sequence shown here is derived from an EMBL/GenBank/DDBJ whole genome shotgun (WGS) entry which is preliminary data.</text>
</comment>
<sequence length="81" mass="9097">MQAVFGGNVYVVKVHRNPANAWRSYATVVDVHVGKTVQIQIVPQNYTIFGQIKRLRRGDRIRIAGVSAQGVHQQDDVIKVK</sequence>
<dbReference type="EMBL" id="PGCI01000161">
    <property type="protein sequence ID" value="PLW36354.1"/>
    <property type="molecule type" value="Genomic_DNA"/>
</dbReference>
<reference evidence="1 2" key="1">
    <citation type="submission" date="2017-11" db="EMBL/GenBank/DDBJ databases">
        <title>De novo assembly and phasing of dikaryotic genomes from two isolates of Puccinia coronata f. sp. avenae, the causal agent of oat crown rust.</title>
        <authorList>
            <person name="Miller M.E."/>
            <person name="Zhang Y."/>
            <person name="Omidvar V."/>
            <person name="Sperschneider J."/>
            <person name="Schwessinger B."/>
            <person name="Raley C."/>
            <person name="Palmer J.M."/>
            <person name="Garnica D."/>
            <person name="Upadhyaya N."/>
            <person name="Rathjen J."/>
            <person name="Taylor J.M."/>
            <person name="Park R.F."/>
            <person name="Dodds P.N."/>
            <person name="Hirsch C.D."/>
            <person name="Kianian S.F."/>
            <person name="Figueroa M."/>
        </authorList>
    </citation>
    <scope>NUCLEOTIDE SEQUENCE [LARGE SCALE GENOMIC DNA]</scope>
    <source>
        <strain evidence="1">12SD80</strain>
    </source>
</reference>
<name>A0A2N5UF25_9BASI</name>
<organism evidence="1 2">
    <name type="scientific">Puccinia coronata f. sp. avenae</name>
    <dbReference type="NCBI Taxonomy" id="200324"/>
    <lineage>
        <taxon>Eukaryota</taxon>
        <taxon>Fungi</taxon>
        <taxon>Dikarya</taxon>
        <taxon>Basidiomycota</taxon>
        <taxon>Pucciniomycotina</taxon>
        <taxon>Pucciniomycetes</taxon>
        <taxon>Pucciniales</taxon>
        <taxon>Pucciniaceae</taxon>
        <taxon>Puccinia</taxon>
    </lineage>
</organism>
<accession>A0A2N5UF25</accession>
<protein>
    <submittedName>
        <fullName evidence="1">Uncharacterized protein</fullName>
    </submittedName>
</protein>
<gene>
    <name evidence="1" type="ORF">PCASD_18656</name>
</gene>
<dbReference type="Proteomes" id="UP000235392">
    <property type="component" value="Unassembled WGS sequence"/>
</dbReference>